<dbReference type="NCBIfam" id="TIGR00005">
    <property type="entry name" value="rluA_subfam"/>
    <property type="match status" value="1"/>
</dbReference>
<dbReference type="InterPro" id="IPR050188">
    <property type="entry name" value="RluA_PseudoU_synthase"/>
</dbReference>
<dbReference type="PROSITE" id="PS01129">
    <property type="entry name" value="PSI_RLU"/>
    <property type="match status" value="1"/>
</dbReference>
<evidence type="ECO:0000256" key="4">
    <source>
        <dbReference type="RuleBase" id="RU362028"/>
    </source>
</evidence>
<dbReference type="RefSeq" id="WP_147000907.1">
    <property type="nucleotide sequence ID" value="NZ_CP042387.1"/>
</dbReference>
<evidence type="ECO:0000256" key="1">
    <source>
        <dbReference type="ARBA" id="ARBA00000073"/>
    </source>
</evidence>
<dbReference type="GO" id="GO:0000455">
    <property type="term" value="P:enzyme-directed rRNA pseudouridine synthesis"/>
    <property type="evidence" value="ECO:0007669"/>
    <property type="project" value="TreeGrafter"/>
</dbReference>
<feature type="active site" evidence="3">
    <location>
        <position position="145"/>
    </location>
</feature>
<keyword evidence="7" id="KW-1185">Reference proteome</keyword>
<dbReference type="EC" id="5.4.99.-" evidence="4"/>
<dbReference type="EMBL" id="CP042387">
    <property type="protein sequence ID" value="QEA43817.1"/>
    <property type="molecule type" value="Genomic_DNA"/>
</dbReference>
<dbReference type="GO" id="GO:0009982">
    <property type="term" value="F:pseudouridine synthase activity"/>
    <property type="evidence" value="ECO:0007669"/>
    <property type="project" value="InterPro"/>
</dbReference>
<gene>
    <name evidence="6" type="ORF">FGL83_03600</name>
</gene>
<dbReference type="InterPro" id="IPR020103">
    <property type="entry name" value="PsdUridine_synth_cat_dom_sf"/>
</dbReference>
<evidence type="ECO:0000313" key="6">
    <source>
        <dbReference type="EMBL" id="QEA43817.1"/>
    </source>
</evidence>
<feature type="domain" description="Pseudouridine synthase RsuA/RluA-like" evidence="5">
    <location>
        <begin position="93"/>
        <end position="250"/>
    </location>
</feature>
<dbReference type="Pfam" id="PF00849">
    <property type="entry name" value="PseudoU_synth_2"/>
    <property type="match status" value="1"/>
</dbReference>
<dbReference type="PANTHER" id="PTHR21600:SF87">
    <property type="entry name" value="RNA PSEUDOURIDYLATE SYNTHASE DOMAIN-CONTAINING PROTEIN 1"/>
    <property type="match status" value="1"/>
</dbReference>
<dbReference type="PANTHER" id="PTHR21600">
    <property type="entry name" value="MITOCHONDRIAL RNA PSEUDOURIDINE SYNTHASE"/>
    <property type="match status" value="1"/>
</dbReference>
<dbReference type="AlphaFoldDB" id="A0AAP9EBN4"/>
<dbReference type="GO" id="GO:0140098">
    <property type="term" value="F:catalytic activity, acting on RNA"/>
    <property type="evidence" value="ECO:0007669"/>
    <property type="project" value="UniProtKB-ARBA"/>
</dbReference>
<evidence type="ECO:0000256" key="2">
    <source>
        <dbReference type="ARBA" id="ARBA00010876"/>
    </source>
</evidence>
<keyword evidence="4" id="KW-0413">Isomerase</keyword>
<dbReference type="CDD" id="cd02869">
    <property type="entry name" value="PseudoU_synth_RluA_like"/>
    <property type="match status" value="1"/>
</dbReference>
<dbReference type="SUPFAM" id="SSF55120">
    <property type="entry name" value="Pseudouridine synthase"/>
    <property type="match status" value="1"/>
</dbReference>
<dbReference type="GeneID" id="66531265"/>
<sequence length="305" mass="33969">MTTWIYQLTVPTVRVGQSVKDTLKAWLIPQRLRGALRQKQHIHVNGQAVSTNYVFQAGDQLELIFDAVDFRTSESHYTPNAQATVPIIFENDDFVVVDKPAGMKMHPHAPHEADTLLNYLAADFQARHLMSAGQPARPYMVHRIDRDTSGAVIVAKNPIVVPILNRLLAQKAIKRTYLAWVQGAVDKPAGEINTPIGIDPHDERRRVINGIAAQPARTYWALSHTVYQNSLLRVQLDTGRMHQIRVHLASIGHPIIGDPLYQPETSATRMMLHAATITVPLPFDGGTTTISGAIPTDFPRQLRTI</sequence>
<name>A0AAP9EBN4_LEULA</name>
<protein>
    <recommendedName>
        <fullName evidence="4">Pseudouridine synthase</fullName>
        <ecNumber evidence="4">5.4.99.-</ecNumber>
    </recommendedName>
</protein>
<evidence type="ECO:0000313" key="7">
    <source>
        <dbReference type="Proteomes" id="UP000321298"/>
    </source>
</evidence>
<dbReference type="Gene3D" id="3.30.2350.10">
    <property type="entry name" value="Pseudouridine synthase"/>
    <property type="match status" value="1"/>
</dbReference>
<accession>A0AAP9EBN4</accession>
<dbReference type="GO" id="GO:0003723">
    <property type="term" value="F:RNA binding"/>
    <property type="evidence" value="ECO:0007669"/>
    <property type="project" value="InterPro"/>
</dbReference>
<comment type="function">
    <text evidence="4">Responsible for synthesis of pseudouridine from uracil.</text>
</comment>
<organism evidence="6 7">
    <name type="scientific">Leuconostoc lactis</name>
    <dbReference type="NCBI Taxonomy" id="1246"/>
    <lineage>
        <taxon>Bacteria</taxon>
        <taxon>Bacillati</taxon>
        <taxon>Bacillota</taxon>
        <taxon>Bacilli</taxon>
        <taxon>Lactobacillales</taxon>
        <taxon>Lactobacillaceae</taxon>
        <taxon>Leuconostoc</taxon>
    </lineage>
</organism>
<evidence type="ECO:0000256" key="3">
    <source>
        <dbReference type="PIRSR" id="PIRSR606225-1"/>
    </source>
</evidence>
<comment type="catalytic activity">
    <reaction evidence="1 4">
        <text>a uridine in RNA = a pseudouridine in RNA</text>
        <dbReference type="Rhea" id="RHEA:48348"/>
        <dbReference type="Rhea" id="RHEA-COMP:12068"/>
        <dbReference type="Rhea" id="RHEA-COMP:12069"/>
        <dbReference type="ChEBI" id="CHEBI:65314"/>
        <dbReference type="ChEBI" id="CHEBI:65315"/>
    </reaction>
</comment>
<dbReference type="InterPro" id="IPR006224">
    <property type="entry name" value="PsdUridine_synth_RluA-like_CS"/>
</dbReference>
<proteinExistence type="inferred from homology"/>
<dbReference type="InterPro" id="IPR006145">
    <property type="entry name" value="PsdUridine_synth_RsuA/RluA"/>
</dbReference>
<dbReference type="Proteomes" id="UP000321298">
    <property type="component" value="Chromosome"/>
</dbReference>
<dbReference type="InterPro" id="IPR006225">
    <property type="entry name" value="PsdUridine_synth_RluC/D"/>
</dbReference>
<evidence type="ECO:0000259" key="5">
    <source>
        <dbReference type="Pfam" id="PF00849"/>
    </source>
</evidence>
<reference evidence="6 7" key="1">
    <citation type="submission" date="2019-06" db="EMBL/GenBank/DDBJ databases">
        <title>Genome analyses of bacteria isolated from kimchi.</title>
        <authorList>
            <person name="Lee S."/>
            <person name="Ahn S."/>
            <person name="Roh S."/>
        </authorList>
    </citation>
    <scope>NUCLEOTIDE SEQUENCE [LARGE SCALE GENOMIC DNA]</scope>
    <source>
        <strain evidence="6 7">CBA3625</strain>
    </source>
</reference>
<comment type="similarity">
    <text evidence="2 4">Belongs to the pseudouridine synthase RluA family.</text>
</comment>